<protein>
    <recommendedName>
        <fullName evidence="1">FIST C-domain domain-containing protein</fullName>
    </recommendedName>
</protein>
<dbReference type="AlphaFoldDB" id="A0AAX2ALN0"/>
<dbReference type="SMART" id="SM01204">
    <property type="entry name" value="FIST_C"/>
    <property type="match status" value="1"/>
</dbReference>
<evidence type="ECO:0000313" key="3">
    <source>
        <dbReference type="Proteomes" id="UP000290092"/>
    </source>
</evidence>
<reference evidence="2 3" key="1">
    <citation type="submission" date="2017-09" db="EMBL/GenBank/DDBJ databases">
        <title>Genomics of the genus Arcobacter.</title>
        <authorList>
            <person name="Perez-Cataluna A."/>
            <person name="Figueras M.J."/>
            <person name="Salas-Masso N."/>
        </authorList>
    </citation>
    <scope>NUCLEOTIDE SEQUENCE [LARGE SCALE GENOMIC DNA]</scope>
    <source>
        <strain evidence="2 3">CECT 7386</strain>
    </source>
</reference>
<organism evidence="2 3">
    <name type="scientific">Malaciobacter mytili LMG 24559</name>
    <dbReference type="NCBI Taxonomy" id="1032238"/>
    <lineage>
        <taxon>Bacteria</taxon>
        <taxon>Pseudomonadati</taxon>
        <taxon>Campylobacterota</taxon>
        <taxon>Epsilonproteobacteria</taxon>
        <taxon>Campylobacterales</taxon>
        <taxon>Arcobacteraceae</taxon>
        <taxon>Malaciobacter</taxon>
    </lineage>
</organism>
<dbReference type="Pfam" id="PF10442">
    <property type="entry name" value="FIST_C"/>
    <property type="match status" value="1"/>
</dbReference>
<dbReference type="InterPro" id="IPR019494">
    <property type="entry name" value="FIST_C"/>
</dbReference>
<dbReference type="PANTHER" id="PTHR40252">
    <property type="entry name" value="BLR0328 PROTEIN"/>
    <property type="match status" value="1"/>
</dbReference>
<feature type="domain" description="FIST C-domain" evidence="1">
    <location>
        <begin position="208"/>
        <end position="349"/>
    </location>
</feature>
<dbReference type="EMBL" id="NXID01000003">
    <property type="protein sequence ID" value="RXK16861.1"/>
    <property type="molecule type" value="Genomic_DNA"/>
</dbReference>
<gene>
    <name evidence="2" type="ORF">CP985_01500</name>
</gene>
<sequence>MMLYCIVMKGVTMSIDIKYYKTLDTFVRDCKGDNNRYLLFIAQECKFYISLLKNSKIEAYGAIFPEIILDTISYKEGLIAYKLNKNEKVFLQQDINNLTLKEDDFENINSVITFVDGLSLNINSYLDSLYELLAPETQVIGGGAGKIPFEQKENIFSNEGIYKEAALIICLENKIKVGFEHGWSLMQEQAIATLSKENTLFQIDYINAYEFYKSMIEKDLNKTILDEELETYLKTYPLGLVKFDNEILVKEIIKINKDKSLVLGSSIPQNSIINFLKGEKDVVIEASKKAALKAVENCNNKQKAVFLFECVSRRLFLDENHKNEIEIIKENINEKLLIGLLTLGEIVNNNDMNINFYNKTCIVGALC</sequence>
<proteinExistence type="predicted"/>
<dbReference type="InterPro" id="IPR013702">
    <property type="entry name" value="FIST_domain_N"/>
</dbReference>
<keyword evidence="3" id="KW-1185">Reference proteome</keyword>
<dbReference type="Proteomes" id="UP000290092">
    <property type="component" value="Unassembled WGS sequence"/>
</dbReference>
<accession>A0AAX2ALN0</accession>
<dbReference type="Pfam" id="PF08495">
    <property type="entry name" value="FIST"/>
    <property type="match status" value="1"/>
</dbReference>
<comment type="caution">
    <text evidence="2">The sequence shown here is derived from an EMBL/GenBank/DDBJ whole genome shotgun (WGS) entry which is preliminary data.</text>
</comment>
<evidence type="ECO:0000313" key="2">
    <source>
        <dbReference type="EMBL" id="RXK16861.1"/>
    </source>
</evidence>
<dbReference type="PANTHER" id="PTHR40252:SF2">
    <property type="entry name" value="BLR0328 PROTEIN"/>
    <property type="match status" value="1"/>
</dbReference>
<evidence type="ECO:0000259" key="1">
    <source>
        <dbReference type="SMART" id="SM01204"/>
    </source>
</evidence>
<name>A0AAX2ALN0_9BACT</name>